<reference evidence="2" key="1">
    <citation type="journal article" date="2008" name="Nat. Genet.">
        <title>The Pristionchus pacificus genome provides a unique perspective on nematode lifestyle and parasitism.</title>
        <authorList>
            <person name="Dieterich C."/>
            <person name="Clifton S.W."/>
            <person name="Schuster L.N."/>
            <person name="Chinwalla A."/>
            <person name="Delehaunty K."/>
            <person name="Dinkelacker I."/>
            <person name="Fulton L."/>
            <person name="Fulton R."/>
            <person name="Godfrey J."/>
            <person name="Minx P."/>
            <person name="Mitreva M."/>
            <person name="Roeseler W."/>
            <person name="Tian H."/>
            <person name="Witte H."/>
            <person name="Yang S.P."/>
            <person name="Wilson R.K."/>
            <person name="Sommer R.J."/>
        </authorList>
    </citation>
    <scope>NUCLEOTIDE SEQUENCE [LARGE SCALE GENOMIC DNA]</scope>
    <source>
        <strain evidence="2">PS312</strain>
    </source>
</reference>
<dbReference type="EnsemblMetazoa" id="PPA08691.1">
    <property type="protein sequence ID" value="PPA08691.1"/>
    <property type="gene ID" value="WBGene00098245"/>
</dbReference>
<organism evidence="1 2">
    <name type="scientific">Pristionchus pacificus</name>
    <name type="common">Parasitic nematode worm</name>
    <dbReference type="NCBI Taxonomy" id="54126"/>
    <lineage>
        <taxon>Eukaryota</taxon>
        <taxon>Metazoa</taxon>
        <taxon>Ecdysozoa</taxon>
        <taxon>Nematoda</taxon>
        <taxon>Chromadorea</taxon>
        <taxon>Rhabditida</taxon>
        <taxon>Rhabditina</taxon>
        <taxon>Diplogasteromorpha</taxon>
        <taxon>Diplogasteroidea</taxon>
        <taxon>Neodiplogasteridae</taxon>
        <taxon>Pristionchus</taxon>
    </lineage>
</organism>
<dbReference type="AlphaFoldDB" id="A0A2A6C7C2"/>
<proteinExistence type="predicted"/>
<dbReference type="InterPro" id="IPR036444">
    <property type="entry name" value="PLipase_A2_dom_sf"/>
</dbReference>
<accession>A0A8R1YBP1</accession>
<protein>
    <submittedName>
        <fullName evidence="1">Uncharacterized protein</fullName>
    </submittedName>
</protein>
<evidence type="ECO:0000313" key="2">
    <source>
        <dbReference type="Proteomes" id="UP000005239"/>
    </source>
</evidence>
<dbReference type="GO" id="GO:0006644">
    <property type="term" value="P:phospholipid metabolic process"/>
    <property type="evidence" value="ECO:0007669"/>
    <property type="project" value="InterPro"/>
</dbReference>
<gene>
    <name evidence="1" type="primary">WBGene00098245</name>
</gene>
<name>A0A2A6C7C2_PRIPA</name>
<dbReference type="Proteomes" id="UP000005239">
    <property type="component" value="Unassembled WGS sequence"/>
</dbReference>
<keyword evidence="2" id="KW-1185">Reference proteome</keyword>
<dbReference type="PANTHER" id="PTHR34228:SF5">
    <property type="entry name" value="PHOSPHOLIPASE A(2)-RELATED"/>
    <property type="match status" value="1"/>
</dbReference>
<evidence type="ECO:0000313" key="1">
    <source>
        <dbReference type="EnsemblMetazoa" id="PPA08691.1"/>
    </source>
</evidence>
<dbReference type="GO" id="GO:0004623">
    <property type="term" value="F:phospholipase A2 activity"/>
    <property type="evidence" value="ECO:0007669"/>
    <property type="project" value="InterPro"/>
</dbReference>
<dbReference type="GO" id="GO:0050482">
    <property type="term" value="P:arachidonate secretion"/>
    <property type="evidence" value="ECO:0007669"/>
    <property type="project" value="InterPro"/>
</dbReference>
<dbReference type="SUPFAM" id="SSF48619">
    <property type="entry name" value="Phospholipase A2, PLA2"/>
    <property type="match status" value="1"/>
</dbReference>
<dbReference type="InterPro" id="IPR053322">
    <property type="entry name" value="PLA2-like"/>
</dbReference>
<reference evidence="1" key="2">
    <citation type="submission" date="2022-06" db="UniProtKB">
        <authorList>
            <consortium name="EnsemblMetazoa"/>
        </authorList>
    </citation>
    <scope>IDENTIFICATION</scope>
    <source>
        <strain evidence="1">PS312</strain>
    </source>
</reference>
<sequence>MVEPLSKSLNIFVLQSCSLHITRVEEHTISYLLTPSIRPVAERSLFLNRRIAMRLLIFILLFSSTSNYELRDQLQGTFSFPSWWQCGADVTSRSFGYASAWTLCRTNLLKFNRCCKDHDVCYDKQIVGGQSACDNKFGHCLIDGTGGVCKQMARIFWVIVSVVRWKYNQSASYQFNVWDEYLPK</sequence>
<dbReference type="PANTHER" id="PTHR34228">
    <property type="entry name" value="PROTEIN CBG09474-RELATED"/>
    <property type="match status" value="1"/>
</dbReference>
<accession>A0A2A6C7C2</accession>